<proteinExistence type="predicted"/>
<dbReference type="PROSITE" id="PS50297">
    <property type="entry name" value="ANK_REP_REGION"/>
    <property type="match status" value="1"/>
</dbReference>
<reference evidence="1" key="1">
    <citation type="submission" date="2018-05" db="EMBL/GenBank/DDBJ databases">
        <authorList>
            <person name="Lanie J.A."/>
            <person name="Ng W.-L."/>
            <person name="Kazmierczak K.M."/>
            <person name="Andrzejewski T.M."/>
            <person name="Davidsen T.M."/>
            <person name="Wayne K.J."/>
            <person name="Tettelin H."/>
            <person name="Glass J.I."/>
            <person name="Rusch D."/>
            <person name="Podicherti R."/>
            <person name="Tsui H.-C.T."/>
            <person name="Winkler M.E."/>
        </authorList>
    </citation>
    <scope>NUCLEOTIDE SEQUENCE</scope>
</reference>
<organism evidence="1">
    <name type="scientific">marine metagenome</name>
    <dbReference type="NCBI Taxonomy" id="408172"/>
    <lineage>
        <taxon>unclassified sequences</taxon>
        <taxon>metagenomes</taxon>
        <taxon>ecological metagenomes</taxon>
    </lineage>
</organism>
<accession>A0A382TKW7</accession>
<dbReference type="EMBL" id="UINC01137414">
    <property type="protein sequence ID" value="SVD22736.1"/>
    <property type="molecule type" value="Genomic_DNA"/>
</dbReference>
<name>A0A382TKW7_9ZZZZ</name>
<dbReference type="PROSITE" id="PS50088">
    <property type="entry name" value="ANK_REPEAT"/>
    <property type="match status" value="1"/>
</dbReference>
<dbReference type="InterPro" id="IPR002110">
    <property type="entry name" value="Ankyrin_rpt"/>
</dbReference>
<protein>
    <submittedName>
        <fullName evidence="1">Uncharacterized protein</fullName>
    </submittedName>
</protein>
<dbReference type="Gene3D" id="1.25.40.20">
    <property type="entry name" value="Ankyrin repeat-containing domain"/>
    <property type="match status" value="1"/>
</dbReference>
<sequence>MHHAAARGDTDLILYLVEMGADVMVVSRTGQTTVDMANGPVSRVSPYPDAIALLEGLGAINNHDCRSC</sequence>
<dbReference type="SUPFAM" id="SSF48403">
    <property type="entry name" value="Ankyrin repeat"/>
    <property type="match status" value="1"/>
</dbReference>
<gene>
    <name evidence="1" type="ORF">METZ01_LOCUS375590</name>
</gene>
<dbReference type="AlphaFoldDB" id="A0A382TKW7"/>
<evidence type="ECO:0000313" key="1">
    <source>
        <dbReference type="EMBL" id="SVD22736.1"/>
    </source>
</evidence>
<dbReference type="InterPro" id="IPR036770">
    <property type="entry name" value="Ankyrin_rpt-contain_sf"/>
</dbReference>